<dbReference type="EMBL" id="MFGO01000008">
    <property type="protein sequence ID" value="OGF41479.1"/>
    <property type="molecule type" value="Genomic_DNA"/>
</dbReference>
<dbReference type="AlphaFoldDB" id="A0A1F5TRJ7"/>
<feature type="domain" description="TraC-like" evidence="1">
    <location>
        <begin position="27"/>
        <end position="138"/>
    </location>
</feature>
<gene>
    <name evidence="2" type="ORF">A2531_02195</name>
</gene>
<evidence type="ECO:0000259" key="1">
    <source>
        <dbReference type="Pfam" id="PF26593"/>
    </source>
</evidence>
<proteinExistence type="predicted"/>
<evidence type="ECO:0000313" key="2">
    <source>
        <dbReference type="EMBL" id="OGF41479.1"/>
    </source>
</evidence>
<protein>
    <recommendedName>
        <fullName evidence="1">TraC-like domain-containing protein</fullName>
    </recommendedName>
</protein>
<comment type="caution">
    <text evidence="2">The sequence shown here is derived from an EMBL/GenBank/DDBJ whole genome shotgun (WGS) entry which is preliminary data.</text>
</comment>
<dbReference type="Proteomes" id="UP000177579">
    <property type="component" value="Unassembled WGS sequence"/>
</dbReference>
<organism evidence="2 3">
    <name type="scientific">Candidatus Falkowbacteria bacterium RIFOXYD2_FULL_34_120</name>
    <dbReference type="NCBI Taxonomy" id="1798007"/>
    <lineage>
        <taxon>Bacteria</taxon>
        <taxon>Candidatus Falkowiibacteriota</taxon>
    </lineage>
</organism>
<name>A0A1F5TRJ7_9BACT</name>
<dbReference type="InterPro" id="IPR058596">
    <property type="entry name" value="TraC-like_dom"/>
</dbReference>
<dbReference type="Pfam" id="PF26593">
    <property type="entry name" value="TraC-like"/>
    <property type="match status" value="1"/>
</dbReference>
<reference evidence="2 3" key="1">
    <citation type="journal article" date="2016" name="Nat. Commun.">
        <title>Thousands of microbial genomes shed light on interconnected biogeochemical processes in an aquifer system.</title>
        <authorList>
            <person name="Anantharaman K."/>
            <person name="Brown C.T."/>
            <person name="Hug L.A."/>
            <person name="Sharon I."/>
            <person name="Castelle C.J."/>
            <person name="Probst A.J."/>
            <person name="Thomas B.C."/>
            <person name="Singh A."/>
            <person name="Wilkins M.J."/>
            <person name="Karaoz U."/>
            <person name="Brodie E.L."/>
            <person name="Williams K.H."/>
            <person name="Hubbard S.S."/>
            <person name="Banfield J.F."/>
        </authorList>
    </citation>
    <scope>NUCLEOTIDE SEQUENCE [LARGE SCALE GENOMIC DNA]</scope>
</reference>
<accession>A0A1F5TRJ7</accession>
<sequence length="228" mass="26272">MMAQNKLVRNKISSSTQEYLDIAEIKEDTVIMRDGTLRSVILVSSINFALKSEDEQNAIIAAYVGFLNNIDFPLQIVIQSRESNIENYLNSLRQKEKEQTNELLKMQIGEYLQYINELIAMSKIMNKRFYVVVPYNPMTDNQKNFFSRVLDVFKPATIIKMKTSLFEHRKKELSKRIDNIMSGLSSIGLNAVPLDTQGLIELYFNSYNPITSANQNLTDVNQLRVEKD</sequence>
<evidence type="ECO:0000313" key="3">
    <source>
        <dbReference type="Proteomes" id="UP000177579"/>
    </source>
</evidence>